<gene>
    <name evidence="9" type="ORF">CBER1_09902</name>
</gene>
<dbReference type="Gene3D" id="3.30.1460.50">
    <property type="match status" value="1"/>
</dbReference>
<dbReference type="GO" id="GO:0000422">
    <property type="term" value="P:autophagy of mitochondrion"/>
    <property type="evidence" value="ECO:0007669"/>
    <property type="project" value="TreeGrafter"/>
</dbReference>
<accession>A0A2S6BXI4</accession>
<dbReference type="GO" id="GO:0005829">
    <property type="term" value="C:cytosol"/>
    <property type="evidence" value="ECO:0007669"/>
    <property type="project" value="TreeGrafter"/>
</dbReference>
<protein>
    <recommendedName>
        <fullName evidence="2">Ubiquitin-like-conjugating enzyme ATG10</fullName>
    </recommendedName>
    <alternativeName>
        <fullName evidence="7">Autophagy-related protein 10</fullName>
    </alternativeName>
</protein>
<dbReference type="EMBL" id="PNEN01001715">
    <property type="protein sequence ID" value="PPJ52176.1"/>
    <property type="molecule type" value="Genomic_DNA"/>
</dbReference>
<dbReference type="STRING" id="357750.A0A2S6BXI4"/>
<evidence type="ECO:0000313" key="10">
    <source>
        <dbReference type="Proteomes" id="UP000237631"/>
    </source>
</evidence>
<dbReference type="Pfam" id="PF03987">
    <property type="entry name" value="Autophagy_act_C"/>
    <property type="match status" value="1"/>
</dbReference>
<keyword evidence="4" id="KW-0833">Ubl conjugation pathway</keyword>
<evidence type="ECO:0000256" key="8">
    <source>
        <dbReference type="SAM" id="MobiDB-lite"/>
    </source>
</evidence>
<dbReference type="GO" id="GO:0061651">
    <property type="term" value="F:Atg12 conjugating enzyme activity"/>
    <property type="evidence" value="ECO:0007669"/>
    <property type="project" value="TreeGrafter"/>
</dbReference>
<proteinExistence type="inferred from homology"/>
<evidence type="ECO:0000256" key="3">
    <source>
        <dbReference type="ARBA" id="ARBA00022679"/>
    </source>
</evidence>
<evidence type="ECO:0000256" key="2">
    <source>
        <dbReference type="ARBA" id="ARBA00021099"/>
    </source>
</evidence>
<evidence type="ECO:0000256" key="1">
    <source>
        <dbReference type="ARBA" id="ARBA00005696"/>
    </source>
</evidence>
<comment type="caution">
    <text evidence="9">The sequence shown here is derived from an EMBL/GenBank/DDBJ whole genome shotgun (WGS) entry which is preliminary data.</text>
</comment>
<dbReference type="PANTHER" id="PTHR14957">
    <property type="entry name" value="UBIQUITIN-LIKE-CONJUGATING ENZYME ATG10"/>
    <property type="match status" value="1"/>
</dbReference>
<comment type="similarity">
    <text evidence="1">Belongs to the ATG10 family.</text>
</comment>
<keyword evidence="5" id="KW-0813">Transport</keyword>
<reference evidence="10" key="1">
    <citation type="journal article" date="2017" name="bioRxiv">
        <title>Conservation of a gene cluster reveals novel cercosporin biosynthetic mechanisms and extends production to the genus Colletotrichum.</title>
        <authorList>
            <person name="de Jonge R."/>
            <person name="Ebert M.K."/>
            <person name="Huitt-Roehl C.R."/>
            <person name="Pal P."/>
            <person name="Suttle J.C."/>
            <person name="Spanner R.E."/>
            <person name="Neubauer J.D."/>
            <person name="Jurick W.M.II."/>
            <person name="Stott K.A."/>
            <person name="Secor G.A."/>
            <person name="Thomma B.P.H.J."/>
            <person name="Van de Peer Y."/>
            <person name="Townsend C.A."/>
            <person name="Bolton M.D."/>
        </authorList>
    </citation>
    <scope>NUCLEOTIDE SEQUENCE [LARGE SCALE GENOMIC DNA]</scope>
    <source>
        <strain evidence="10">CBS538.71</strain>
    </source>
</reference>
<evidence type="ECO:0000313" key="9">
    <source>
        <dbReference type="EMBL" id="PPJ52176.1"/>
    </source>
</evidence>
<evidence type="ECO:0000256" key="7">
    <source>
        <dbReference type="ARBA" id="ARBA00029833"/>
    </source>
</evidence>
<dbReference type="GO" id="GO:0000045">
    <property type="term" value="P:autophagosome assembly"/>
    <property type="evidence" value="ECO:0007669"/>
    <property type="project" value="TreeGrafter"/>
</dbReference>
<dbReference type="InterPro" id="IPR007135">
    <property type="entry name" value="Atg3/Atg10"/>
</dbReference>
<evidence type="ECO:0000256" key="4">
    <source>
        <dbReference type="ARBA" id="ARBA00022786"/>
    </source>
</evidence>
<keyword evidence="10" id="KW-1185">Reference proteome</keyword>
<name>A0A2S6BXI4_9PEZI</name>
<feature type="region of interest" description="Disordered" evidence="8">
    <location>
        <begin position="73"/>
        <end position="98"/>
    </location>
</feature>
<sequence length="215" mass="24022">MEYNHFQSGIRDLSVRYSKLQEGGNLHSHAWQDVRLVKSWVQEGHFVRITSLIADGNRETRDNIIEDVEQTAADCTPPSSAEDEDEEALPKSPAHQISQSSTRLTYDIIYSPSHQVPVLYLSSEPLRSPEWLLERLYEPTAGVVGLRGTVSLTDHPETARPVFFVHPCRTQEAMMDVLGARDNIDAVEWLLIWFGIIGSAVGLSVPTELAIAVQS</sequence>
<dbReference type="PANTHER" id="PTHR14957:SF1">
    <property type="entry name" value="UBIQUITIN-LIKE-CONJUGATING ENZYME ATG10"/>
    <property type="match status" value="1"/>
</dbReference>
<dbReference type="AlphaFoldDB" id="A0A2S6BXI4"/>
<evidence type="ECO:0000256" key="5">
    <source>
        <dbReference type="ARBA" id="ARBA00022927"/>
    </source>
</evidence>
<dbReference type="GO" id="GO:0015031">
    <property type="term" value="P:protein transport"/>
    <property type="evidence" value="ECO:0007669"/>
    <property type="project" value="UniProtKB-KW"/>
</dbReference>
<organism evidence="9 10">
    <name type="scientific">Cercospora berteroae</name>
    <dbReference type="NCBI Taxonomy" id="357750"/>
    <lineage>
        <taxon>Eukaryota</taxon>
        <taxon>Fungi</taxon>
        <taxon>Dikarya</taxon>
        <taxon>Ascomycota</taxon>
        <taxon>Pezizomycotina</taxon>
        <taxon>Dothideomycetes</taxon>
        <taxon>Dothideomycetidae</taxon>
        <taxon>Mycosphaerellales</taxon>
        <taxon>Mycosphaerellaceae</taxon>
        <taxon>Cercospora</taxon>
    </lineage>
</organism>
<dbReference type="Proteomes" id="UP000237631">
    <property type="component" value="Unassembled WGS sequence"/>
</dbReference>
<evidence type="ECO:0000256" key="6">
    <source>
        <dbReference type="ARBA" id="ARBA00023006"/>
    </source>
</evidence>
<keyword evidence="6" id="KW-0072">Autophagy</keyword>
<dbReference type="OrthoDB" id="4089664at2759"/>
<dbReference type="GO" id="GO:0032446">
    <property type="term" value="P:protein modification by small protein conjugation"/>
    <property type="evidence" value="ECO:0007669"/>
    <property type="project" value="TreeGrafter"/>
</dbReference>
<keyword evidence="3" id="KW-0808">Transferase</keyword>
<keyword evidence="5" id="KW-0653">Protein transport</keyword>